<dbReference type="EMBL" id="SMZT01000001">
    <property type="protein sequence ID" value="TDL46542.1"/>
    <property type="molecule type" value="Genomic_DNA"/>
</dbReference>
<name>A0A4R5YPC4_KOCRO</name>
<organism evidence="1 2">
    <name type="scientific">Kocuria rosea</name>
    <name type="common">Deinococcus erythromyxa</name>
    <name type="synonym">Micrococcus rubens</name>
    <dbReference type="NCBI Taxonomy" id="1275"/>
    <lineage>
        <taxon>Bacteria</taxon>
        <taxon>Bacillati</taxon>
        <taxon>Actinomycetota</taxon>
        <taxon>Actinomycetes</taxon>
        <taxon>Micrococcales</taxon>
        <taxon>Micrococcaceae</taxon>
        <taxon>Kocuria</taxon>
    </lineage>
</organism>
<reference evidence="1 2" key="1">
    <citation type="submission" date="2019-03" db="EMBL/GenBank/DDBJ databases">
        <title>Genome Sequencing and Assembly of Various Microbes Isolated from Partially Reclaimed Soil and Acid Mine Drainage (AMD) Site.</title>
        <authorList>
            <person name="Steinbock B."/>
            <person name="Bechtold R."/>
            <person name="Sevigny J.L."/>
            <person name="Thomas D."/>
            <person name="Cuthill L.R."/>
            <person name="Aveiro Johannsen E.J."/>
            <person name="Thomas K."/>
            <person name="Ghosh A."/>
        </authorList>
    </citation>
    <scope>NUCLEOTIDE SEQUENCE [LARGE SCALE GENOMIC DNA]</scope>
    <source>
        <strain evidence="1 2">S-A3</strain>
    </source>
</reference>
<proteinExistence type="predicted"/>
<accession>A0A4R5YPC4</accession>
<sequence>MSAPTTTAHHGALRFGLPPDEAFPAELRALSMTELQVLHSRMCRQLDQEYLTAPYGPHPCTTGRLQDVLGELDAREGA</sequence>
<dbReference type="AlphaFoldDB" id="A0A4R5YPC4"/>
<dbReference type="Proteomes" id="UP000295163">
    <property type="component" value="Unassembled WGS sequence"/>
</dbReference>
<protein>
    <submittedName>
        <fullName evidence="1">Uncharacterized protein</fullName>
    </submittedName>
</protein>
<evidence type="ECO:0000313" key="2">
    <source>
        <dbReference type="Proteomes" id="UP000295163"/>
    </source>
</evidence>
<comment type="caution">
    <text evidence="1">The sequence shown here is derived from an EMBL/GenBank/DDBJ whole genome shotgun (WGS) entry which is preliminary data.</text>
</comment>
<evidence type="ECO:0000313" key="1">
    <source>
        <dbReference type="EMBL" id="TDL46542.1"/>
    </source>
</evidence>
<dbReference type="RefSeq" id="WP_133408821.1">
    <property type="nucleotide sequence ID" value="NZ_SMZT01000001.1"/>
</dbReference>
<dbReference type="GeneID" id="64345873"/>
<gene>
    <name evidence="1" type="ORF">E2R59_00510</name>
</gene>